<comment type="caution">
    <text evidence="2">The sequence shown here is derived from an EMBL/GenBank/DDBJ whole genome shotgun (WGS) entry which is preliminary data.</text>
</comment>
<name>A0AAV4IU72_9GAST</name>
<evidence type="ECO:0000256" key="1">
    <source>
        <dbReference type="SAM" id="Phobius"/>
    </source>
</evidence>
<keyword evidence="1" id="KW-1133">Transmembrane helix</keyword>
<evidence type="ECO:0000313" key="3">
    <source>
        <dbReference type="Proteomes" id="UP000762676"/>
    </source>
</evidence>
<gene>
    <name evidence="2" type="ORF">ElyMa_006733400</name>
</gene>
<keyword evidence="1" id="KW-0812">Transmembrane</keyword>
<proteinExistence type="predicted"/>
<dbReference type="AlphaFoldDB" id="A0AAV4IU72"/>
<reference evidence="2 3" key="1">
    <citation type="journal article" date="2021" name="Elife">
        <title>Chloroplast acquisition without the gene transfer in kleptoplastic sea slugs, Plakobranchus ocellatus.</title>
        <authorList>
            <person name="Maeda T."/>
            <person name="Takahashi S."/>
            <person name="Yoshida T."/>
            <person name="Shimamura S."/>
            <person name="Takaki Y."/>
            <person name="Nagai Y."/>
            <person name="Toyoda A."/>
            <person name="Suzuki Y."/>
            <person name="Arimoto A."/>
            <person name="Ishii H."/>
            <person name="Satoh N."/>
            <person name="Nishiyama T."/>
            <person name="Hasebe M."/>
            <person name="Maruyama T."/>
            <person name="Minagawa J."/>
            <person name="Obokata J."/>
            <person name="Shigenobu S."/>
        </authorList>
    </citation>
    <scope>NUCLEOTIDE SEQUENCE [LARGE SCALE GENOMIC DNA]</scope>
</reference>
<keyword evidence="3" id="KW-1185">Reference proteome</keyword>
<accession>A0AAV4IU72</accession>
<keyword evidence="1" id="KW-0472">Membrane</keyword>
<protein>
    <submittedName>
        <fullName evidence="2">Uncharacterized protein</fullName>
    </submittedName>
</protein>
<organism evidence="2 3">
    <name type="scientific">Elysia marginata</name>
    <dbReference type="NCBI Taxonomy" id="1093978"/>
    <lineage>
        <taxon>Eukaryota</taxon>
        <taxon>Metazoa</taxon>
        <taxon>Spiralia</taxon>
        <taxon>Lophotrochozoa</taxon>
        <taxon>Mollusca</taxon>
        <taxon>Gastropoda</taxon>
        <taxon>Heterobranchia</taxon>
        <taxon>Euthyneura</taxon>
        <taxon>Panpulmonata</taxon>
        <taxon>Sacoglossa</taxon>
        <taxon>Placobranchoidea</taxon>
        <taxon>Plakobranchidae</taxon>
        <taxon>Elysia</taxon>
    </lineage>
</organism>
<evidence type="ECO:0000313" key="2">
    <source>
        <dbReference type="EMBL" id="GFS13922.1"/>
    </source>
</evidence>
<sequence>MDNLSYAYSLDTDTAERNHHSGRLSLEEEMERVRRYLEPGVFSAPLNQGELTVVDKLKLLFLIGFPIACCLLGIVITSEVPKD</sequence>
<feature type="transmembrane region" description="Helical" evidence="1">
    <location>
        <begin position="59"/>
        <end position="77"/>
    </location>
</feature>
<dbReference type="EMBL" id="BMAT01013483">
    <property type="protein sequence ID" value="GFS13922.1"/>
    <property type="molecule type" value="Genomic_DNA"/>
</dbReference>
<dbReference type="Proteomes" id="UP000762676">
    <property type="component" value="Unassembled WGS sequence"/>
</dbReference>